<keyword evidence="1" id="KW-0472">Membrane</keyword>
<dbReference type="Proteomes" id="UP000249739">
    <property type="component" value="Unassembled WGS sequence"/>
</dbReference>
<sequence length="91" mass="9315">MSTTSQVISLASTFMGAGGCAVMAFWNAEDGKKKAVACFAGMALSGAGLGCFQAKDLIDNIEASSKVLTCEDVPGQCQAPVYLDSKSPAPF</sequence>
<reference evidence="2 3" key="1">
    <citation type="submission" date="2017-08" db="EMBL/GenBank/DDBJ databases">
        <title>Infants hospitalized years apart are colonized by the same room-sourced microbial strains.</title>
        <authorList>
            <person name="Brooks B."/>
            <person name="Olm M.R."/>
            <person name="Firek B.A."/>
            <person name="Baker R."/>
            <person name="Thomas B.C."/>
            <person name="Morowitz M.J."/>
            <person name="Banfield J.F."/>
        </authorList>
    </citation>
    <scope>NUCLEOTIDE SEQUENCE [LARGE SCALE GENOMIC DNA]</scope>
    <source>
        <strain evidence="2">S2_006_000_R2_64</strain>
    </source>
</reference>
<keyword evidence="1" id="KW-0812">Transmembrane</keyword>
<dbReference type="AlphaFoldDB" id="A0A2W5FLP1"/>
<accession>A0A2W5FLP1</accession>
<dbReference type="EMBL" id="QFOT01000013">
    <property type="protein sequence ID" value="PZP56851.1"/>
    <property type="molecule type" value="Genomic_DNA"/>
</dbReference>
<proteinExistence type="predicted"/>
<gene>
    <name evidence="2" type="ORF">DI586_02215</name>
</gene>
<keyword evidence="1" id="KW-1133">Transmembrane helix</keyword>
<organism evidence="2 3">
    <name type="scientific">Micavibrio aeruginosavorus</name>
    <dbReference type="NCBI Taxonomy" id="349221"/>
    <lineage>
        <taxon>Bacteria</taxon>
        <taxon>Pseudomonadati</taxon>
        <taxon>Bdellovibrionota</taxon>
        <taxon>Bdellovibrionia</taxon>
        <taxon>Bdellovibrionales</taxon>
        <taxon>Pseudobdellovibrionaceae</taxon>
        <taxon>Micavibrio</taxon>
    </lineage>
</organism>
<name>A0A2W5FLP1_9BACT</name>
<evidence type="ECO:0000313" key="3">
    <source>
        <dbReference type="Proteomes" id="UP000249739"/>
    </source>
</evidence>
<protein>
    <submittedName>
        <fullName evidence="2">Uncharacterized protein</fullName>
    </submittedName>
</protein>
<evidence type="ECO:0000313" key="2">
    <source>
        <dbReference type="EMBL" id="PZP56851.1"/>
    </source>
</evidence>
<comment type="caution">
    <text evidence="2">The sequence shown here is derived from an EMBL/GenBank/DDBJ whole genome shotgun (WGS) entry which is preliminary data.</text>
</comment>
<evidence type="ECO:0000256" key="1">
    <source>
        <dbReference type="SAM" id="Phobius"/>
    </source>
</evidence>
<feature type="transmembrane region" description="Helical" evidence="1">
    <location>
        <begin position="6"/>
        <end position="26"/>
    </location>
</feature>